<evidence type="ECO:0000256" key="1">
    <source>
        <dbReference type="SAM" id="SignalP"/>
    </source>
</evidence>
<gene>
    <name evidence="3" type="ordered locus">syc0503_d</name>
</gene>
<dbReference type="PANTHER" id="PTHR30032">
    <property type="entry name" value="N-ACETYLMURAMOYL-L-ALANINE AMIDASE-RELATED"/>
    <property type="match status" value="1"/>
</dbReference>
<dbReference type="InterPro" id="IPR013486">
    <property type="entry name" value="SpoIID/LytB"/>
</dbReference>
<dbReference type="RefSeq" id="WP_011242815.1">
    <property type="nucleotide sequence ID" value="NC_006576.1"/>
</dbReference>
<dbReference type="PANTHER" id="PTHR30032:SF4">
    <property type="entry name" value="AMIDASE ENHANCER"/>
    <property type="match status" value="1"/>
</dbReference>
<feature type="domain" description="Sporulation stage II protein D amidase enhancer LytB N-terminal" evidence="2">
    <location>
        <begin position="211"/>
        <end position="300"/>
    </location>
</feature>
<reference evidence="3 4" key="1">
    <citation type="journal article" date="2007" name="Photosyn. Res.">
        <title>Complete nucleotide sequence of the freshwater unicellular cyanobacterium Synechococcus elongatus PCC 6301 chromosome: gene content and organization.</title>
        <authorList>
            <person name="Sugita C."/>
            <person name="Ogata K."/>
            <person name="Shikata M."/>
            <person name="Jikuya H."/>
            <person name="Takano J."/>
            <person name="Furumichi M."/>
            <person name="Kanehisa M."/>
            <person name="Omata T."/>
            <person name="Sugiura M."/>
            <person name="Sugita M."/>
        </authorList>
    </citation>
    <scope>NUCLEOTIDE SEQUENCE [LARGE SCALE GENOMIC DNA]</scope>
    <source>
        <strain evidence="4">ATCC 27144 / PCC 6301 / SAUG 1402/1</strain>
    </source>
</reference>
<dbReference type="InterPro" id="IPR051922">
    <property type="entry name" value="Bact_Sporulation_Assoc"/>
</dbReference>
<protein>
    <submittedName>
        <fullName evidence="3">Similar to amidase enhancer</fullName>
    </submittedName>
</protein>
<proteinExistence type="predicted"/>
<accession>A0A0H3K0Y3</accession>
<keyword evidence="1" id="KW-0732">Signal</keyword>
<dbReference type="GO" id="GO:0030435">
    <property type="term" value="P:sporulation resulting in formation of a cellular spore"/>
    <property type="evidence" value="ECO:0007669"/>
    <property type="project" value="InterPro"/>
</dbReference>
<evidence type="ECO:0000259" key="2">
    <source>
        <dbReference type="Pfam" id="PF08486"/>
    </source>
</evidence>
<dbReference type="EMBL" id="AP008231">
    <property type="protein sequence ID" value="BAD78693.1"/>
    <property type="molecule type" value="Genomic_DNA"/>
</dbReference>
<name>A0A0H3K0Y3_SYNP6</name>
<feature type="signal peptide" evidence="1">
    <location>
        <begin position="1"/>
        <end position="24"/>
    </location>
</feature>
<dbReference type="Pfam" id="PF08486">
    <property type="entry name" value="SpoIID"/>
    <property type="match status" value="1"/>
</dbReference>
<dbReference type="NCBIfam" id="TIGR02669">
    <property type="entry name" value="SpoIID_LytB"/>
    <property type="match status" value="1"/>
</dbReference>
<evidence type="ECO:0000313" key="3">
    <source>
        <dbReference type="EMBL" id="BAD78693.1"/>
    </source>
</evidence>
<dbReference type="eggNOG" id="COG2385">
    <property type="taxonomic scope" value="Bacteria"/>
</dbReference>
<feature type="chain" id="PRO_5002613230" evidence="1">
    <location>
        <begin position="25"/>
        <end position="523"/>
    </location>
</feature>
<dbReference type="Proteomes" id="UP000001175">
    <property type="component" value="Chromosome"/>
</dbReference>
<dbReference type="KEGG" id="syc:syc0503_d"/>
<dbReference type="InterPro" id="IPR013693">
    <property type="entry name" value="SpoIID/LytB_N"/>
</dbReference>
<evidence type="ECO:0000313" key="4">
    <source>
        <dbReference type="Proteomes" id="UP000001175"/>
    </source>
</evidence>
<sequence>MLKLWALPLAIGLGLFPSAPVTQAQAPLNPTLRVGIVQRFGRQPSDRLQIVAGAQRSLTLRFTVNGQPRQFRAQRLTVAIAPVPLPTPEQRSQLVISQHRSFESAEASAAQWRAKGFDVEIAQPQGWEVWLKPTPDLPDAALPRLLQRLRSEGAASALLRSETRKTQPQLVWQLGDQRFQGDRLEIESNGPITVAGIPYPGQLTLQPNAHGDFTLVNTVTVEDYLSGVVPHEIGAGAPAQAIAAQAILARTYALRNVRRFQVDNYELCADVRCQVYRGWESRLPTVEQAIRQTRGLVLSYNNQLIDAVYSSTTGGITAGFEDAWLGQQRSYLQPRLDALRPLWNLQTKPLNQEANLKAFLQLREGFNETGQPRFRWQRRRSLAEIQAELKAYLRDRRDPRAEFQQIQSVAVSQRSPSGRVLEVIVQSDRGPIVIGRDEVRRAFAGLFSTLFYLEPEQDGQGRPVAYRFVGGGFGHGVGLSQTGAMGLARQGWNYDRILKFYYPQTQLEPLHPTMLQSVNARKP</sequence>
<dbReference type="AlphaFoldDB" id="A0A0H3K0Y3"/>
<organism evidence="3 4">
    <name type="scientific">Synechococcus sp. (strain ATCC 27144 / PCC 6301 / SAUG 1402/1)</name>
    <name type="common">Anacystis nidulans</name>
    <dbReference type="NCBI Taxonomy" id="269084"/>
    <lineage>
        <taxon>Bacteria</taxon>
        <taxon>Bacillati</taxon>
        <taxon>Cyanobacteriota</taxon>
        <taxon>Cyanophyceae</taxon>
        <taxon>Synechococcales</taxon>
        <taxon>Synechococcaceae</taxon>
        <taxon>Synechococcus</taxon>
    </lineage>
</organism>
<dbReference type="GO" id="GO:0030288">
    <property type="term" value="C:outer membrane-bounded periplasmic space"/>
    <property type="evidence" value="ECO:0007669"/>
    <property type="project" value="TreeGrafter"/>
</dbReference>